<dbReference type="PATRIC" id="fig|1227492.4.peg.1793"/>
<dbReference type="EMBL" id="AOIN01000055">
    <property type="protein sequence ID" value="ELY99926.1"/>
    <property type="molecule type" value="Genomic_DNA"/>
</dbReference>
<reference evidence="1 2" key="1">
    <citation type="journal article" date="2014" name="PLoS Genet.">
        <title>Phylogenetically driven sequencing of extremely halophilic archaea reveals strategies for static and dynamic osmo-response.</title>
        <authorList>
            <person name="Becker E.A."/>
            <person name="Seitzer P.M."/>
            <person name="Tritt A."/>
            <person name="Larsen D."/>
            <person name="Krusor M."/>
            <person name="Yao A.I."/>
            <person name="Wu D."/>
            <person name="Madern D."/>
            <person name="Eisen J.A."/>
            <person name="Darling A.E."/>
            <person name="Facciotti M.T."/>
        </authorList>
    </citation>
    <scope>NUCLEOTIDE SEQUENCE [LARGE SCALE GENOMIC DNA]</scope>
    <source>
        <strain evidence="1 2">JCM 10990</strain>
    </source>
</reference>
<accession>M0ANL7</accession>
<proteinExistence type="predicted"/>
<dbReference type="RefSeq" id="WP_006167229.1">
    <property type="nucleotide sequence ID" value="NZ_AOIN01000055.1"/>
</dbReference>
<dbReference type="OrthoDB" id="351040at2157"/>
<protein>
    <submittedName>
        <fullName evidence="1">Uncharacterized protein</fullName>
    </submittedName>
</protein>
<sequence length="104" mass="11627">MSLPEPTDVIVPHEDASYSTFDFLTQVMEGAYPHGVALEYQDLVLISQVDAAQTTNIWHVRAEDGSIIESLNLDAFRTATVLEETLDKTVAYVPSDRKEWVNSL</sequence>
<dbReference type="AlphaFoldDB" id="M0ANL7"/>
<gene>
    <name evidence="1" type="ORF">C482_09168</name>
</gene>
<comment type="caution">
    <text evidence="1">The sequence shown here is derived from an EMBL/GenBank/DDBJ whole genome shotgun (WGS) entry which is preliminary data.</text>
</comment>
<dbReference type="STRING" id="1227492.C482_09168"/>
<keyword evidence="2" id="KW-1185">Reference proteome</keyword>
<evidence type="ECO:0000313" key="1">
    <source>
        <dbReference type="EMBL" id="ELY99926.1"/>
    </source>
</evidence>
<organism evidence="1 2">
    <name type="scientific">Natrialba chahannaoensis JCM 10990</name>
    <dbReference type="NCBI Taxonomy" id="1227492"/>
    <lineage>
        <taxon>Archaea</taxon>
        <taxon>Methanobacteriati</taxon>
        <taxon>Methanobacteriota</taxon>
        <taxon>Stenosarchaea group</taxon>
        <taxon>Halobacteria</taxon>
        <taxon>Halobacteriales</taxon>
        <taxon>Natrialbaceae</taxon>
        <taxon>Natrialba</taxon>
    </lineage>
</organism>
<evidence type="ECO:0000313" key="2">
    <source>
        <dbReference type="Proteomes" id="UP000011693"/>
    </source>
</evidence>
<dbReference type="Proteomes" id="UP000011693">
    <property type="component" value="Unassembled WGS sequence"/>
</dbReference>
<name>M0ANL7_9EURY</name>